<dbReference type="SMART" id="SM00363">
    <property type="entry name" value="S4"/>
    <property type="match status" value="1"/>
</dbReference>
<dbReference type="AlphaFoldDB" id="A0A382P9D6"/>
<dbReference type="InterPro" id="IPR002942">
    <property type="entry name" value="S4_RNA-bd"/>
</dbReference>
<dbReference type="CDD" id="cd00165">
    <property type="entry name" value="S4"/>
    <property type="match status" value="1"/>
</dbReference>
<dbReference type="Gene3D" id="3.30.70.580">
    <property type="entry name" value="Pseudouridine synthase I, catalytic domain, N-terminal subdomain"/>
    <property type="match status" value="1"/>
</dbReference>
<dbReference type="GO" id="GO:0001522">
    <property type="term" value="P:pseudouridine synthesis"/>
    <property type="evidence" value="ECO:0007669"/>
    <property type="project" value="InterPro"/>
</dbReference>
<protein>
    <recommendedName>
        <fullName evidence="3">RNA-binding S4 domain-containing protein</fullName>
    </recommendedName>
</protein>
<evidence type="ECO:0000256" key="1">
    <source>
        <dbReference type="ARBA" id="ARBA00008348"/>
    </source>
</evidence>
<comment type="similarity">
    <text evidence="1">Belongs to the pseudouridine synthase RsuA family.</text>
</comment>
<dbReference type="EMBL" id="UINC01105472">
    <property type="protein sequence ID" value="SVC69430.1"/>
    <property type="molecule type" value="Genomic_DNA"/>
</dbReference>
<dbReference type="SUPFAM" id="SSF55120">
    <property type="entry name" value="Pseudouridine synthase"/>
    <property type="match status" value="1"/>
</dbReference>
<proteinExistence type="inferred from homology"/>
<dbReference type="InterPro" id="IPR006145">
    <property type="entry name" value="PsdUridine_synth_RsuA/RluA"/>
</dbReference>
<gene>
    <name evidence="4" type="ORF">METZ01_LOCUS322284</name>
</gene>
<dbReference type="GO" id="GO:0003723">
    <property type="term" value="F:RNA binding"/>
    <property type="evidence" value="ECO:0007669"/>
    <property type="project" value="InterPro"/>
</dbReference>
<dbReference type="Pfam" id="PF01479">
    <property type="entry name" value="S4"/>
    <property type="match status" value="1"/>
</dbReference>
<dbReference type="InterPro" id="IPR020094">
    <property type="entry name" value="TruA/RsuA/RluB/E/F_N"/>
</dbReference>
<dbReference type="PROSITE" id="PS50889">
    <property type="entry name" value="S4"/>
    <property type="match status" value="1"/>
</dbReference>
<evidence type="ECO:0000256" key="2">
    <source>
        <dbReference type="ARBA" id="ARBA00023235"/>
    </source>
</evidence>
<dbReference type="InterPro" id="IPR018496">
    <property type="entry name" value="PsdUridine_synth_RsuA/RluB_CS"/>
</dbReference>
<dbReference type="Pfam" id="PF00849">
    <property type="entry name" value="PseudoU_synth_2"/>
    <property type="match status" value="1"/>
</dbReference>
<dbReference type="Gene3D" id="3.10.290.10">
    <property type="entry name" value="RNA-binding S4 domain"/>
    <property type="match status" value="1"/>
</dbReference>
<reference evidence="4" key="1">
    <citation type="submission" date="2018-05" db="EMBL/GenBank/DDBJ databases">
        <authorList>
            <person name="Lanie J.A."/>
            <person name="Ng W.-L."/>
            <person name="Kazmierczak K.M."/>
            <person name="Andrzejewski T.M."/>
            <person name="Davidsen T.M."/>
            <person name="Wayne K.J."/>
            <person name="Tettelin H."/>
            <person name="Glass J.I."/>
            <person name="Rusch D."/>
            <person name="Podicherti R."/>
            <person name="Tsui H.-C.T."/>
            <person name="Winkler M.E."/>
        </authorList>
    </citation>
    <scope>NUCLEOTIDE SEQUENCE</scope>
</reference>
<evidence type="ECO:0000259" key="3">
    <source>
        <dbReference type="SMART" id="SM00363"/>
    </source>
</evidence>
<accession>A0A382P9D6</accession>
<dbReference type="PANTHER" id="PTHR47683">
    <property type="entry name" value="PSEUDOURIDINE SYNTHASE FAMILY PROTEIN-RELATED"/>
    <property type="match status" value="1"/>
</dbReference>
<dbReference type="GO" id="GO:0006364">
    <property type="term" value="P:rRNA processing"/>
    <property type="evidence" value="ECO:0007669"/>
    <property type="project" value="UniProtKB-ARBA"/>
</dbReference>
<feature type="domain" description="RNA-binding S4" evidence="3">
    <location>
        <begin position="4"/>
        <end position="63"/>
    </location>
</feature>
<dbReference type="SUPFAM" id="SSF55174">
    <property type="entry name" value="Alpha-L RNA-binding motif"/>
    <property type="match status" value="1"/>
</dbReference>
<dbReference type="GO" id="GO:0009982">
    <property type="term" value="F:pseudouridine synthase activity"/>
    <property type="evidence" value="ECO:0007669"/>
    <property type="project" value="InterPro"/>
</dbReference>
<dbReference type="InterPro" id="IPR020103">
    <property type="entry name" value="PsdUridine_synth_cat_dom_sf"/>
</dbReference>
<dbReference type="PROSITE" id="PS01149">
    <property type="entry name" value="PSI_RSU"/>
    <property type="match status" value="1"/>
</dbReference>
<dbReference type="InterPro" id="IPR050343">
    <property type="entry name" value="RsuA_PseudoU_synthase"/>
</dbReference>
<sequence length="159" mass="17660">MSTIRLQKYLSEAGVASRRAGEALIRAGKVEVNGQVVRTLGTKVSPVADEVAIEGVPIQPKRKLYLAVHKPRGHVCTRRDDKGRPILGDLLPEEWRHCYPVGRLDRESEGLIFVTNDGEFALRMTHPRHGVRKVYVADIKGRVPEPVSGKLTRGVTHRG</sequence>
<keyword evidence="2" id="KW-0413">Isomerase</keyword>
<evidence type="ECO:0000313" key="4">
    <source>
        <dbReference type="EMBL" id="SVC69430.1"/>
    </source>
</evidence>
<dbReference type="InterPro" id="IPR036986">
    <property type="entry name" value="S4_RNA-bd_sf"/>
</dbReference>
<dbReference type="FunFam" id="3.10.290.10:FF:000003">
    <property type="entry name" value="Pseudouridine synthase"/>
    <property type="match status" value="1"/>
</dbReference>
<organism evidence="4">
    <name type="scientific">marine metagenome</name>
    <dbReference type="NCBI Taxonomy" id="408172"/>
    <lineage>
        <taxon>unclassified sequences</taxon>
        <taxon>metagenomes</taxon>
        <taxon>ecological metagenomes</taxon>
    </lineage>
</organism>
<name>A0A382P9D6_9ZZZZ</name>
<feature type="non-terminal residue" evidence="4">
    <location>
        <position position="159"/>
    </location>
</feature>
<dbReference type="PANTHER" id="PTHR47683:SF2">
    <property type="entry name" value="RNA-BINDING S4 DOMAIN-CONTAINING PROTEIN"/>
    <property type="match status" value="1"/>
</dbReference>